<sequence length="45" mass="5289">MIKSVFYSPIESLEGVLKGNTPQPRIDFYGLYTIEVYEKKIRHDI</sequence>
<name>A0A0S1XF05_THEBA</name>
<evidence type="ECO:0000313" key="2">
    <source>
        <dbReference type="Proteomes" id="UP000066042"/>
    </source>
</evidence>
<accession>A0A0S1XF05</accession>
<dbReference type="STRING" id="55802.TBCH5v1_2465"/>
<dbReference type="AlphaFoldDB" id="A0A0S1XF05"/>
<gene>
    <name evidence="1" type="ORF">TBCH5v1_2465</name>
</gene>
<proteinExistence type="predicted"/>
<protein>
    <submittedName>
        <fullName evidence="1">Uncharacterized protein</fullName>
    </submittedName>
</protein>
<organism evidence="1 2">
    <name type="scientific">Thermococcus barophilus</name>
    <dbReference type="NCBI Taxonomy" id="55802"/>
    <lineage>
        <taxon>Archaea</taxon>
        <taxon>Methanobacteriati</taxon>
        <taxon>Methanobacteriota</taxon>
        <taxon>Thermococci</taxon>
        <taxon>Thermococcales</taxon>
        <taxon>Thermococcaceae</taxon>
        <taxon>Thermococcus</taxon>
    </lineage>
</organism>
<dbReference type="Proteomes" id="UP000066042">
    <property type="component" value="Chromosome"/>
</dbReference>
<evidence type="ECO:0000313" key="1">
    <source>
        <dbReference type="EMBL" id="ALM76356.1"/>
    </source>
</evidence>
<dbReference type="EMBL" id="CP013050">
    <property type="protein sequence ID" value="ALM76356.1"/>
    <property type="molecule type" value="Genomic_DNA"/>
</dbReference>
<dbReference type="PATRIC" id="fig|55802.8.peg.2450"/>
<reference evidence="1 2" key="1">
    <citation type="journal article" date="2016" name="Genome Announc.">
        <title>Complete genome sequence of the hyperthermophilic and piezophilic archaeon Thermococcus barophilus Ch5, capable of growth at the expense of hydrogenogenesis from carbon monoxide and formate.</title>
        <authorList>
            <person name="Oger P."/>
            <person name="Sokolova T.G."/>
            <person name="Kozhevnikova D.A."/>
            <person name="Taranov E.A."/>
            <person name="Vannier P."/>
            <person name="Lee H.S."/>
            <person name="Kwon K.K."/>
            <person name="Kang S.G."/>
            <person name="Lee J.H."/>
            <person name="Bonch-Osmolovskaya E.A."/>
            <person name="Lebedinsky A.V."/>
        </authorList>
    </citation>
    <scope>NUCLEOTIDE SEQUENCE [LARGE SCALE GENOMIC DNA]</scope>
    <source>
        <strain evidence="2">Ch5</strain>
    </source>
</reference>